<gene>
    <name evidence="1" type="ORF">NDU88_000802</name>
</gene>
<proteinExistence type="predicted"/>
<keyword evidence="2" id="KW-1185">Reference proteome</keyword>
<sequence>MCLVGRTAAKQGQKNRRWRFRRTEMRTAGPTAVRKRDAMALRGITVLVGLIRIDGRSIVMKSDFCSHHCPV</sequence>
<reference evidence="1" key="1">
    <citation type="journal article" date="2022" name="bioRxiv">
        <title>Sequencing and chromosome-scale assembly of the giantPleurodeles waltlgenome.</title>
        <authorList>
            <person name="Brown T."/>
            <person name="Elewa A."/>
            <person name="Iarovenko S."/>
            <person name="Subramanian E."/>
            <person name="Araus A.J."/>
            <person name="Petzold A."/>
            <person name="Susuki M."/>
            <person name="Suzuki K.-i.T."/>
            <person name="Hayashi T."/>
            <person name="Toyoda A."/>
            <person name="Oliveira C."/>
            <person name="Osipova E."/>
            <person name="Leigh N.D."/>
            <person name="Simon A."/>
            <person name="Yun M.H."/>
        </authorList>
    </citation>
    <scope>NUCLEOTIDE SEQUENCE</scope>
    <source>
        <strain evidence="1">20211129_DDA</strain>
        <tissue evidence="1">Liver</tissue>
    </source>
</reference>
<evidence type="ECO:0000313" key="1">
    <source>
        <dbReference type="EMBL" id="KAJ1112540.1"/>
    </source>
</evidence>
<dbReference type="Proteomes" id="UP001066276">
    <property type="component" value="Chromosome 8"/>
</dbReference>
<dbReference type="EMBL" id="JANPWB010000012">
    <property type="protein sequence ID" value="KAJ1112540.1"/>
    <property type="molecule type" value="Genomic_DNA"/>
</dbReference>
<name>A0AAV7NCE4_PLEWA</name>
<evidence type="ECO:0000313" key="2">
    <source>
        <dbReference type="Proteomes" id="UP001066276"/>
    </source>
</evidence>
<dbReference type="AlphaFoldDB" id="A0AAV7NCE4"/>
<protein>
    <submittedName>
        <fullName evidence="1">Uncharacterized protein</fullName>
    </submittedName>
</protein>
<accession>A0AAV7NCE4</accession>
<comment type="caution">
    <text evidence="1">The sequence shown here is derived from an EMBL/GenBank/DDBJ whole genome shotgun (WGS) entry which is preliminary data.</text>
</comment>
<organism evidence="1 2">
    <name type="scientific">Pleurodeles waltl</name>
    <name type="common">Iberian ribbed newt</name>
    <dbReference type="NCBI Taxonomy" id="8319"/>
    <lineage>
        <taxon>Eukaryota</taxon>
        <taxon>Metazoa</taxon>
        <taxon>Chordata</taxon>
        <taxon>Craniata</taxon>
        <taxon>Vertebrata</taxon>
        <taxon>Euteleostomi</taxon>
        <taxon>Amphibia</taxon>
        <taxon>Batrachia</taxon>
        <taxon>Caudata</taxon>
        <taxon>Salamandroidea</taxon>
        <taxon>Salamandridae</taxon>
        <taxon>Pleurodelinae</taxon>
        <taxon>Pleurodeles</taxon>
    </lineage>
</organism>